<reference evidence="2 3" key="1">
    <citation type="journal article" date="2011" name="J. Bacteriol.">
        <title>Genome sequence of Haloplasma contractile, an unusual contractile bacterium from a deep-sea anoxic brine lake.</title>
        <authorList>
            <person name="Antunes A."/>
            <person name="Alam I."/>
            <person name="El Dorry H."/>
            <person name="Siam R."/>
            <person name="Robertson A."/>
            <person name="Bajic V.B."/>
            <person name="Stingl U."/>
        </authorList>
    </citation>
    <scope>NUCLEOTIDE SEQUENCE [LARGE SCALE GENOMIC DNA]</scope>
    <source>
        <strain evidence="2 3">SSD-17B</strain>
    </source>
</reference>
<dbReference type="EMBL" id="AFNU02000004">
    <property type="protein sequence ID" value="ERJ12327.1"/>
    <property type="molecule type" value="Genomic_DNA"/>
</dbReference>
<proteinExistence type="predicted"/>
<feature type="transmembrane region" description="Helical" evidence="1">
    <location>
        <begin position="24"/>
        <end position="43"/>
    </location>
</feature>
<keyword evidence="3" id="KW-1185">Reference proteome</keyword>
<dbReference type="AlphaFoldDB" id="U2DVA2"/>
<gene>
    <name evidence="2" type="ORF">HLPCO_001313</name>
</gene>
<feature type="transmembrane region" description="Helical" evidence="1">
    <location>
        <begin position="55"/>
        <end position="76"/>
    </location>
</feature>
<dbReference type="RefSeq" id="WP_008825096.1">
    <property type="nucleotide sequence ID" value="NZ_AFNU02000004.1"/>
</dbReference>
<evidence type="ECO:0000313" key="3">
    <source>
        <dbReference type="Proteomes" id="UP000005707"/>
    </source>
</evidence>
<protein>
    <submittedName>
        <fullName evidence="2">Uncharacterized protein</fullName>
    </submittedName>
</protein>
<sequence length="77" mass="9232">MVHLILNSNVNVGLIFKEHLIVEYFIWFLSYVVITTLLYVFYLKKKKDKLSIFNQYHVITRLILSFIIILTVILLMK</sequence>
<keyword evidence="1" id="KW-0812">Transmembrane</keyword>
<dbReference type="STRING" id="1033810.HLPCO_001313"/>
<accession>U2DVA2</accession>
<evidence type="ECO:0000256" key="1">
    <source>
        <dbReference type="SAM" id="Phobius"/>
    </source>
</evidence>
<dbReference type="InParanoid" id="U2DVA2"/>
<name>U2DVA2_9MOLU</name>
<organism evidence="2 3">
    <name type="scientific">Haloplasma contractile SSD-17B</name>
    <dbReference type="NCBI Taxonomy" id="1033810"/>
    <lineage>
        <taxon>Bacteria</taxon>
        <taxon>Bacillati</taxon>
        <taxon>Mycoplasmatota</taxon>
        <taxon>Mollicutes</taxon>
        <taxon>Haloplasmatales</taxon>
        <taxon>Haloplasmataceae</taxon>
        <taxon>Haloplasma</taxon>
    </lineage>
</organism>
<keyword evidence="1" id="KW-0472">Membrane</keyword>
<evidence type="ECO:0000313" key="2">
    <source>
        <dbReference type="EMBL" id="ERJ12327.1"/>
    </source>
</evidence>
<reference evidence="2 3" key="2">
    <citation type="journal article" date="2013" name="PLoS ONE">
        <title>INDIGO - INtegrated Data Warehouse of MIcrobial GenOmes with Examples from the Red Sea Extremophiles.</title>
        <authorList>
            <person name="Alam I."/>
            <person name="Antunes A."/>
            <person name="Kamau A.A."/>
            <person name="Ba Alawi W."/>
            <person name="Kalkatawi M."/>
            <person name="Stingl U."/>
            <person name="Bajic V.B."/>
        </authorList>
    </citation>
    <scope>NUCLEOTIDE SEQUENCE [LARGE SCALE GENOMIC DNA]</scope>
    <source>
        <strain evidence="2 3">SSD-17B</strain>
    </source>
</reference>
<keyword evidence="1" id="KW-1133">Transmembrane helix</keyword>
<dbReference type="Proteomes" id="UP000005707">
    <property type="component" value="Unassembled WGS sequence"/>
</dbReference>
<comment type="caution">
    <text evidence="2">The sequence shown here is derived from an EMBL/GenBank/DDBJ whole genome shotgun (WGS) entry which is preliminary data.</text>
</comment>